<comment type="subcellular location">
    <subcellularLocation>
        <location evidence="1">Nucleus</location>
    </subcellularLocation>
</comment>
<dbReference type="InterPro" id="IPR005559">
    <property type="entry name" value="CG-1_dom"/>
</dbReference>
<sequence length="1128" mass="126193">MLIRPSYLLHQELGSVLVFGKENDALSVCYNLHDLVQEAKTRWLKPAEVLFILQNHTEDQLTHEPARKPTSGSLLLFNKRVLRFFRKDGHSWRKKKDGRTVGEAHERLKVGNVEALNCYYAHGEENPLFQRRSYWMLDPTCEHIVLVHYRDIGESHMVGAIGANLSFSIDISSCIHELQGRHSSGSTSLSPESPSTLSQSPSSYTAQHPGSLTEISELNEPYQSPGSIEVSSDAVFKTKGMDHLGMIERKGEVVGTSELEVTQALRRLEMQLSLTDDVVEEIGPFCNENENSNDSEALRRLEMQLSLTDDVVEEIGPFCNENENSNDSEAIISDECRSTASLDELGTLMWRQHSGGNREENPHPLAQQVMVECKDSLSWKEMLDVNTSSPGAESQERLFPFSDENGIPHSRHDRLGDQERYQWMNFDGYKLSNCDDSRTPDSNTNLQPSTSYKYLSSSENPLILPASKLLSQEIEIFNFPAYSPVNNVSYSNSEYFTTFFDQGQNGMHLEADSSLTIAQEQKFTIREISPEWGYASEATKVFIVGSFLCDPSEGAWTCMFGDIEVPVHMIQQGVISCLAPPHLPGKVTLCITSGNRESCSEVREFEYRVQPSSCAHCGSSQKETTKSPEELLLLVRFVQMLLSDTSMQKGDNTESGIDPWGKLRAREDSWGHVIEALLLGSWTTSSTTDWLMQELLKDKLQQWLSSRLQGECDESGCSLSKKEQGVIHMIAGLGFEWALNSVINSGVSTNFRDINGWTALHWAAHFGRYNRMTTEPPELNNHSGLLLVFCHRRASPRQGPNPAGEKMVAALIASGAAAGAVTDPSSLDPTGKTPASIAAKSGHKGLAGYLSEVELTSHLSSLKMEEKELSNGSADVEAEIAVNSISQSQRSFTTNEDHNSLKVTLAAVRNAGQAAARIQAAFRAHSFRRRQEKEVASDAASVDDYNILSNDIQGLSVASKLAFRNARDHNTAALSIQKKFRGWKGRKDFLAFRKKVVKIQAHFRGHQVRKQYKVICWAVGILEKVVLRWRRKGVGLRGYRHESESIDESEDEDIIKVFRKQKVEVAIDKAFSRVLSMVDSPNARQQYSRVLERYQQAKAEYEGTESEVTSTSQSDITYMENEDAYQYI</sequence>
<dbReference type="PROSITE" id="PS50096">
    <property type="entry name" value="IQ"/>
    <property type="match status" value="3"/>
</dbReference>
<dbReference type="GO" id="GO:0005634">
    <property type="term" value="C:nucleus"/>
    <property type="evidence" value="ECO:0007669"/>
    <property type="project" value="UniProtKB-SubCell"/>
</dbReference>
<name>A0A834G7X2_RHOSS</name>
<evidence type="ECO:0000256" key="10">
    <source>
        <dbReference type="ARBA" id="ARBA00023163"/>
    </source>
</evidence>
<dbReference type="PANTHER" id="PTHR23335">
    <property type="entry name" value="CALMODULIN-BINDING TRANSCRIPTION ACTIVATOR CAMTA"/>
    <property type="match status" value="1"/>
</dbReference>
<protein>
    <recommendedName>
        <fullName evidence="13">CG-1 domain-containing protein</fullName>
    </recommendedName>
</protein>
<evidence type="ECO:0000256" key="3">
    <source>
        <dbReference type="ARBA" id="ARBA00022737"/>
    </source>
</evidence>
<evidence type="ECO:0000313" key="15">
    <source>
        <dbReference type="Proteomes" id="UP000626092"/>
    </source>
</evidence>
<dbReference type="Pfam" id="PF03859">
    <property type="entry name" value="CG-1"/>
    <property type="match status" value="1"/>
</dbReference>
<evidence type="ECO:0000256" key="4">
    <source>
        <dbReference type="ARBA" id="ARBA00022837"/>
    </source>
</evidence>
<dbReference type="InterPro" id="IPR027417">
    <property type="entry name" value="P-loop_NTPase"/>
</dbReference>
<dbReference type="SUPFAM" id="SSF52540">
    <property type="entry name" value="P-loop containing nucleoside triphosphate hydrolases"/>
    <property type="match status" value="1"/>
</dbReference>
<evidence type="ECO:0000256" key="7">
    <source>
        <dbReference type="ARBA" id="ARBA00023043"/>
    </source>
</evidence>
<evidence type="ECO:0000256" key="11">
    <source>
        <dbReference type="ARBA" id="ARBA00023242"/>
    </source>
</evidence>
<organism evidence="14 15">
    <name type="scientific">Rhododendron simsii</name>
    <name type="common">Sims's rhododendron</name>
    <dbReference type="NCBI Taxonomy" id="118357"/>
    <lineage>
        <taxon>Eukaryota</taxon>
        <taxon>Viridiplantae</taxon>
        <taxon>Streptophyta</taxon>
        <taxon>Embryophyta</taxon>
        <taxon>Tracheophyta</taxon>
        <taxon>Spermatophyta</taxon>
        <taxon>Magnoliopsida</taxon>
        <taxon>eudicotyledons</taxon>
        <taxon>Gunneridae</taxon>
        <taxon>Pentapetalae</taxon>
        <taxon>asterids</taxon>
        <taxon>Ericales</taxon>
        <taxon>Ericaceae</taxon>
        <taxon>Ericoideae</taxon>
        <taxon>Rhodoreae</taxon>
        <taxon>Rhododendron</taxon>
    </lineage>
</organism>
<keyword evidence="11" id="KW-0539">Nucleus</keyword>
<dbReference type="InterPro" id="IPR036770">
    <property type="entry name" value="Ankyrin_rpt-contain_sf"/>
</dbReference>
<keyword evidence="3" id="KW-0677">Repeat</keyword>
<gene>
    <name evidence="14" type="ORF">RHSIM_Rhsim12G0024700</name>
</gene>
<proteinExistence type="inferred from homology"/>
<evidence type="ECO:0000256" key="6">
    <source>
        <dbReference type="ARBA" id="ARBA00023015"/>
    </source>
</evidence>
<dbReference type="Gene3D" id="1.25.40.20">
    <property type="entry name" value="Ankyrin repeat-containing domain"/>
    <property type="match status" value="1"/>
</dbReference>
<feature type="compositionally biased region" description="Low complexity" evidence="12">
    <location>
        <begin position="183"/>
        <end position="203"/>
    </location>
</feature>
<reference evidence="14" key="1">
    <citation type="submission" date="2019-11" db="EMBL/GenBank/DDBJ databases">
        <authorList>
            <person name="Liu Y."/>
            <person name="Hou J."/>
            <person name="Li T.-Q."/>
            <person name="Guan C.-H."/>
            <person name="Wu X."/>
            <person name="Wu H.-Z."/>
            <person name="Ling F."/>
            <person name="Zhang R."/>
            <person name="Shi X.-G."/>
            <person name="Ren J.-P."/>
            <person name="Chen E.-F."/>
            <person name="Sun J.-M."/>
        </authorList>
    </citation>
    <scope>NUCLEOTIDE SEQUENCE</scope>
    <source>
        <strain evidence="14">Adult_tree_wgs_1</strain>
        <tissue evidence="14">Leaves</tissue>
    </source>
</reference>
<evidence type="ECO:0000256" key="8">
    <source>
        <dbReference type="ARBA" id="ARBA00023125"/>
    </source>
</evidence>
<dbReference type="Gene3D" id="1.20.5.190">
    <property type="match status" value="1"/>
</dbReference>
<dbReference type="Gene3D" id="2.60.40.10">
    <property type="entry name" value="Immunoglobulins"/>
    <property type="match status" value="1"/>
</dbReference>
<dbReference type="GO" id="GO:0006357">
    <property type="term" value="P:regulation of transcription by RNA polymerase II"/>
    <property type="evidence" value="ECO:0007669"/>
    <property type="project" value="TreeGrafter"/>
</dbReference>
<keyword evidence="5" id="KW-0112">Calmodulin-binding</keyword>
<feature type="domain" description="CG-1" evidence="13">
    <location>
        <begin position="32"/>
        <end position="158"/>
    </location>
</feature>
<evidence type="ECO:0000256" key="5">
    <source>
        <dbReference type="ARBA" id="ARBA00022860"/>
    </source>
</evidence>
<dbReference type="InterPro" id="IPR013783">
    <property type="entry name" value="Ig-like_fold"/>
</dbReference>
<dbReference type="FunFam" id="1.20.5.190:FF:000003">
    <property type="entry name" value="Calmodulin-binding transcription activator 2"/>
    <property type="match status" value="1"/>
</dbReference>
<keyword evidence="15" id="KW-1185">Reference proteome</keyword>
<keyword evidence="4" id="KW-0106">Calcium</keyword>
<evidence type="ECO:0000256" key="1">
    <source>
        <dbReference type="ARBA" id="ARBA00004123"/>
    </source>
</evidence>
<dbReference type="AlphaFoldDB" id="A0A834G7X2"/>
<accession>A0A834G7X2</accession>
<dbReference type="GO" id="GO:0003690">
    <property type="term" value="F:double-stranded DNA binding"/>
    <property type="evidence" value="ECO:0007669"/>
    <property type="project" value="TreeGrafter"/>
</dbReference>
<feature type="region of interest" description="Disordered" evidence="12">
    <location>
        <begin position="181"/>
        <end position="209"/>
    </location>
</feature>
<dbReference type="SUPFAM" id="SSF48403">
    <property type="entry name" value="Ankyrin repeat"/>
    <property type="match status" value="1"/>
</dbReference>
<dbReference type="Pfam" id="PF01833">
    <property type="entry name" value="TIG"/>
    <property type="match status" value="1"/>
</dbReference>
<evidence type="ECO:0000256" key="2">
    <source>
        <dbReference type="ARBA" id="ARBA00008267"/>
    </source>
</evidence>
<dbReference type="SMART" id="SM00015">
    <property type="entry name" value="IQ"/>
    <property type="match status" value="3"/>
</dbReference>
<keyword evidence="9" id="KW-0010">Activator</keyword>
<comment type="caution">
    <text evidence="14">The sequence shown here is derived from an EMBL/GenBank/DDBJ whole genome shotgun (WGS) entry which is preliminary data.</text>
</comment>
<dbReference type="CDD" id="cd23767">
    <property type="entry name" value="IQCD"/>
    <property type="match status" value="2"/>
</dbReference>
<keyword evidence="6" id="KW-0805">Transcription regulation</keyword>
<dbReference type="SMART" id="SM01076">
    <property type="entry name" value="CG-1"/>
    <property type="match status" value="1"/>
</dbReference>
<dbReference type="Pfam" id="PF00612">
    <property type="entry name" value="IQ"/>
    <property type="match status" value="2"/>
</dbReference>
<dbReference type="InterPro" id="IPR014756">
    <property type="entry name" value="Ig_E-set"/>
</dbReference>
<dbReference type="InterPro" id="IPR000048">
    <property type="entry name" value="IQ_motif_EF-hand-BS"/>
</dbReference>
<dbReference type="SUPFAM" id="SSF81296">
    <property type="entry name" value="E set domains"/>
    <property type="match status" value="1"/>
</dbReference>
<dbReference type="EMBL" id="WJXA01000012">
    <property type="protein sequence ID" value="KAF7124689.1"/>
    <property type="molecule type" value="Genomic_DNA"/>
</dbReference>
<keyword evidence="8" id="KW-0238">DNA-binding</keyword>
<evidence type="ECO:0000259" key="13">
    <source>
        <dbReference type="PROSITE" id="PS51437"/>
    </source>
</evidence>
<evidence type="ECO:0000313" key="14">
    <source>
        <dbReference type="EMBL" id="KAF7124689.1"/>
    </source>
</evidence>
<dbReference type="InterPro" id="IPR002909">
    <property type="entry name" value="IPT_dom"/>
</dbReference>
<keyword evidence="10" id="KW-0804">Transcription</keyword>
<evidence type="ECO:0000256" key="9">
    <source>
        <dbReference type="ARBA" id="ARBA00023159"/>
    </source>
</evidence>
<dbReference type="Proteomes" id="UP000626092">
    <property type="component" value="Unassembled WGS sequence"/>
</dbReference>
<dbReference type="GO" id="GO:0003712">
    <property type="term" value="F:transcription coregulator activity"/>
    <property type="evidence" value="ECO:0007669"/>
    <property type="project" value="TreeGrafter"/>
</dbReference>
<dbReference type="PANTHER" id="PTHR23335:SF1">
    <property type="entry name" value="CALMODULIN-BINDING TRANSCRIPTION ACTIVATOR, ISOFORM F"/>
    <property type="match status" value="1"/>
</dbReference>
<keyword evidence="7" id="KW-0040">ANK repeat</keyword>
<comment type="similarity">
    <text evidence="2">Belongs to the CAMTA family.</text>
</comment>
<dbReference type="OrthoDB" id="407555at2759"/>
<dbReference type="PROSITE" id="PS51437">
    <property type="entry name" value="CG_1"/>
    <property type="match status" value="1"/>
</dbReference>
<evidence type="ECO:0000256" key="12">
    <source>
        <dbReference type="SAM" id="MobiDB-lite"/>
    </source>
</evidence>
<dbReference type="GO" id="GO:0005516">
    <property type="term" value="F:calmodulin binding"/>
    <property type="evidence" value="ECO:0007669"/>
    <property type="project" value="UniProtKB-KW"/>
</dbReference>
<dbReference type="CDD" id="cd00102">
    <property type="entry name" value="IPT"/>
    <property type="match status" value="1"/>
</dbReference>